<dbReference type="AlphaFoldDB" id="E9GWL4"/>
<feature type="transmembrane region" description="Helical" evidence="1">
    <location>
        <begin position="289"/>
        <end position="313"/>
    </location>
</feature>
<dbReference type="InParanoid" id="E9GWL4"/>
<evidence type="ECO:0000256" key="1">
    <source>
        <dbReference type="SAM" id="Phobius"/>
    </source>
</evidence>
<dbReference type="HOGENOM" id="CLU_883559_0_0_1"/>
<keyword evidence="1" id="KW-0812">Transmembrane</keyword>
<protein>
    <submittedName>
        <fullName evidence="2">Uncharacterized protein</fullName>
    </submittedName>
</protein>
<name>E9GWL4_DAPPU</name>
<proteinExistence type="predicted"/>
<dbReference type="EMBL" id="GL732570">
    <property type="protein sequence ID" value="EFX76166.1"/>
    <property type="molecule type" value="Genomic_DNA"/>
</dbReference>
<sequence length="315" mass="35588">MDNLRPNSSENASYKMESFEVSPIVVFCNMLHKSINILKSERCKWLQIEKSGSRGKKARSTEKKTGITTIADHYTSRQCTKTTLSAPRAVKVFITPNEEPLCTVPENSDGSSQQTLPVEIEESSIQRTQSGITERYLSSLLPPPPSPFLFAGDLAELSLPLPPPPSPFPFDEIWLSCRYHYLLRLLLFYWMENSVMLDGHHHLLLQQTTLNTLKLMKILNVLKKMEILKKMKMMNLLTTLKTQNQPWKIGRRSELLSGLKNKRICQTLAVAAYLVTIFLHLVVVVAHLVAAYLVAIVVHLVAIVNHLVATAVIKM</sequence>
<organism evidence="2 3">
    <name type="scientific">Daphnia pulex</name>
    <name type="common">Water flea</name>
    <dbReference type="NCBI Taxonomy" id="6669"/>
    <lineage>
        <taxon>Eukaryota</taxon>
        <taxon>Metazoa</taxon>
        <taxon>Ecdysozoa</taxon>
        <taxon>Arthropoda</taxon>
        <taxon>Crustacea</taxon>
        <taxon>Branchiopoda</taxon>
        <taxon>Diplostraca</taxon>
        <taxon>Cladocera</taxon>
        <taxon>Anomopoda</taxon>
        <taxon>Daphniidae</taxon>
        <taxon>Daphnia</taxon>
    </lineage>
</organism>
<keyword evidence="1" id="KW-1133">Transmembrane helix</keyword>
<reference evidence="2 3" key="1">
    <citation type="journal article" date="2011" name="Science">
        <title>The ecoresponsive genome of Daphnia pulex.</title>
        <authorList>
            <person name="Colbourne J.K."/>
            <person name="Pfrender M.E."/>
            <person name="Gilbert D."/>
            <person name="Thomas W.K."/>
            <person name="Tucker A."/>
            <person name="Oakley T.H."/>
            <person name="Tokishita S."/>
            <person name="Aerts A."/>
            <person name="Arnold G.J."/>
            <person name="Basu M.K."/>
            <person name="Bauer D.J."/>
            <person name="Caceres C.E."/>
            <person name="Carmel L."/>
            <person name="Casola C."/>
            <person name="Choi J.H."/>
            <person name="Detter J.C."/>
            <person name="Dong Q."/>
            <person name="Dusheyko S."/>
            <person name="Eads B.D."/>
            <person name="Frohlich T."/>
            <person name="Geiler-Samerotte K.A."/>
            <person name="Gerlach D."/>
            <person name="Hatcher P."/>
            <person name="Jogdeo S."/>
            <person name="Krijgsveld J."/>
            <person name="Kriventseva E.V."/>
            <person name="Kultz D."/>
            <person name="Laforsch C."/>
            <person name="Lindquist E."/>
            <person name="Lopez J."/>
            <person name="Manak J.R."/>
            <person name="Muller J."/>
            <person name="Pangilinan J."/>
            <person name="Patwardhan R.P."/>
            <person name="Pitluck S."/>
            <person name="Pritham E.J."/>
            <person name="Rechtsteiner A."/>
            <person name="Rho M."/>
            <person name="Rogozin I.B."/>
            <person name="Sakarya O."/>
            <person name="Salamov A."/>
            <person name="Schaack S."/>
            <person name="Shapiro H."/>
            <person name="Shiga Y."/>
            <person name="Skalitzky C."/>
            <person name="Smith Z."/>
            <person name="Souvorov A."/>
            <person name="Sung W."/>
            <person name="Tang Z."/>
            <person name="Tsuchiya D."/>
            <person name="Tu H."/>
            <person name="Vos H."/>
            <person name="Wang M."/>
            <person name="Wolf Y.I."/>
            <person name="Yamagata H."/>
            <person name="Yamada T."/>
            <person name="Ye Y."/>
            <person name="Shaw J.R."/>
            <person name="Andrews J."/>
            <person name="Crease T.J."/>
            <person name="Tang H."/>
            <person name="Lucas S.M."/>
            <person name="Robertson H.M."/>
            <person name="Bork P."/>
            <person name="Koonin E.V."/>
            <person name="Zdobnov E.M."/>
            <person name="Grigoriev I.V."/>
            <person name="Lynch M."/>
            <person name="Boore J.L."/>
        </authorList>
    </citation>
    <scope>NUCLEOTIDE SEQUENCE [LARGE SCALE GENOMIC DNA]</scope>
</reference>
<keyword evidence="1" id="KW-0472">Membrane</keyword>
<evidence type="ECO:0000313" key="2">
    <source>
        <dbReference type="EMBL" id="EFX76166.1"/>
    </source>
</evidence>
<evidence type="ECO:0000313" key="3">
    <source>
        <dbReference type="Proteomes" id="UP000000305"/>
    </source>
</evidence>
<gene>
    <name evidence="2" type="ORF">DAPPUDRAFT_322646</name>
</gene>
<accession>E9GWL4</accession>
<dbReference type="KEGG" id="dpx:DAPPUDRAFT_322646"/>
<dbReference type="Proteomes" id="UP000000305">
    <property type="component" value="Unassembled WGS sequence"/>
</dbReference>
<keyword evidence="3" id="KW-1185">Reference proteome</keyword>
<feature type="transmembrane region" description="Helical" evidence="1">
    <location>
        <begin position="264"/>
        <end position="283"/>
    </location>
</feature>